<dbReference type="SMR" id="A2E5U8"/>
<reference evidence="1" key="1">
    <citation type="submission" date="2006-10" db="EMBL/GenBank/DDBJ databases">
        <authorList>
            <person name="Amadeo P."/>
            <person name="Zhao Q."/>
            <person name="Wortman J."/>
            <person name="Fraser-Liggett C."/>
            <person name="Carlton J."/>
        </authorList>
    </citation>
    <scope>NUCLEOTIDE SEQUENCE</scope>
    <source>
        <strain evidence="1">G3</strain>
    </source>
</reference>
<proteinExistence type="predicted"/>
<name>A2E5U8_TRIV3</name>
<accession>A2E5U8</accession>
<evidence type="ECO:0000313" key="1">
    <source>
        <dbReference type="EMBL" id="EAY12018.1"/>
    </source>
</evidence>
<dbReference type="EMBL" id="DS113309">
    <property type="protein sequence ID" value="EAY12018.1"/>
    <property type="molecule type" value="Genomic_DNA"/>
</dbReference>
<dbReference type="RefSeq" id="XP_001324241.1">
    <property type="nucleotide sequence ID" value="XM_001324206.1"/>
</dbReference>
<sequence length="347" mass="40610">MTDADIEQFKAAENIIAELKSINDIDHLSNEKLQHLIIILKDLKTKLTSIKVSADNSYNRLKLSTNIPPTNFIQKNTFIPPPPPRNEVLRPQNMEMNRPVHQLPSAPPPNFQNNFHPPPNPKKKITLAQDKPIWGNTDIFFQGIRSKEEYEKLFQQTSPQILPHERQHWSVRFSLYTDEARRFNSKVLDPPKRTNGAKENSIWKIQNISFQIEKQQKISSSTFVRLLNSMVISCPIEARERAERNYPKKHMLAPHIPYHRYLSLDFKDRLGLELKSLGLDISDSQQISDSGPFNEELNNYRRELENIIPKLEKLKNEILPCIDEYRKKDLELAKERNDFIRNYVNNN</sequence>
<dbReference type="AlphaFoldDB" id="A2E5U8"/>
<evidence type="ECO:0000313" key="2">
    <source>
        <dbReference type="Proteomes" id="UP000001542"/>
    </source>
</evidence>
<dbReference type="VEuPathDB" id="TrichDB:TVAG_272010"/>
<reference evidence="1" key="2">
    <citation type="journal article" date="2007" name="Science">
        <title>Draft genome sequence of the sexually transmitted pathogen Trichomonas vaginalis.</title>
        <authorList>
            <person name="Carlton J.M."/>
            <person name="Hirt R.P."/>
            <person name="Silva J.C."/>
            <person name="Delcher A.L."/>
            <person name="Schatz M."/>
            <person name="Zhao Q."/>
            <person name="Wortman J.R."/>
            <person name="Bidwell S.L."/>
            <person name="Alsmark U.C.M."/>
            <person name="Besteiro S."/>
            <person name="Sicheritz-Ponten T."/>
            <person name="Noel C.J."/>
            <person name="Dacks J.B."/>
            <person name="Foster P.G."/>
            <person name="Simillion C."/>
            <person name="Van de Peer Y."/>
            <person name="Miranda-Saavedra D."/>
            <person name="Barton G.J."/>
            <person name="Westrop G.D."/>
            <person name="Mueller S."/>
            <person name="Dessi D."/>
            <person name="Fiori P.L."/>
            <person name="Ren Q."/>
            <person name="Paulsen I."/>
            <person name="Zhang H."/>
            <person name="Bastida-Corcuera F.D."/>
            <person name="Simoes-Barbosa A."/>
            <person name="Brown M.T."/>
            <person name="Hayes R.D."/>
            <person name="Mukherjee M."/>
            <person name="Okumura C.Y."/>
            <person name="Schneider R."/>
            <person name="Smith A.J."/>
            <person name="Vanacova S."/>
            <person name="Villalvazo M."/>
            <person name="Haas B.J."/>
            <person name="Pertea M."/>
            <person name="Feldblyum T.V."/>
            <person name="Utterback T.R."/>
            <person name="Shu C.L."/>
            <person name="Osoegawa K."/>
            <person name="de Jong P.J."/>
            <person name="Hrdy I."/>
            <person name="Horvathova L."/>
            <person name="Zubacova Z."/>
            <person name="Dolezal P."/>
            <person name="Malik S.B."/>
            <person name="Logsdon J.M. Jr."/>
            <person name="Henze K."/>
            <person name="Gupta A."/>
            <person name="Wang C.C."/>
            <person name="Dunne R.L."/>
            <person name="Upcroft J.A."/>
            <person name="Upcroft P."/>
            <person name="White O."/>
            <person name="Salzberg S.L."/>
            <person name="Tang P."/>
            <person name="Chiu C.-H."/>
            <person name="Lee Y.-S."/>
            <person name="Embley T.M."/>
            <person name="Coombs G.H."/>
            <person name="Mottram J.C."/>
            <person name="Tachezy J."/>
            <person name="Fraser-Liggett C.M."/>
            <person name="Johnson P.J."/>
        </authorList>
    </citation>
    <scope>NUCLEOTIDE SEQUENCE [LARGE SCALE GENOMIC DNA]</scope>
    <source>
        <strain evidence="1">G3</strain>
    </source>
</reference>
<dbReference type="InParanoid" id="A2E5U8"/>
<protein>
    <submittedName>
        <fullName evidence="1">Uncharacterized protein</fullName>
    </submittedName>
</protein>
<dbReference type="Proteomes" id="UP000001542">
    <property type="component" value="Unassembled WGS sequence"/>
</dbReference>
<gene>
    <name evidence="1" type="ORF">TVAG_272010</name>
</gene>
<dbReference type="KEGG" id="tva:4769978"/>
<organism evidence="1 2">
    <name type="scientific">Trichomonas vaginalis (strain ATCC PRA-98 / G3)</name>
    <dbReference type="NCBI Taxonomy" id="412133"/>
    <lineage>
        <taxon>Eukaryota</taxon>
        <taxon>Metamonada</taxon>
        <taxon>Parabasalia</taxon>
        <taxon>Trichomonadida</taxon>
        <taxon>Trichomonadidae</taxon>
        <taxon>Trichomonas</taxon>
    </lineage>
</organism>
<keyword evidence="2" id="KW-1185">Reference proteome</keyword>
<dbReference type="VEuPathDB" id="TrichDB:TVAGG3_0256130"/>